<feature type="compositionally biased region" description="Polar residues" evidence="2">
    <location>
        <begin position="52"/>
        <end position="62"/>
    </location>
</feature>
<evidence type="ECO:0000313" key="4">
    <source>
        <dbReference type="EMBL" id="GAQ90772.1"/>
    </source>
</evidence>
<dbReference type="InterPro" id="IPR000571">
    <property type="entry name" value="Znf_CCCH"/>
</dbReference>
<dbReference type="Proteomes" id="UP000054558">
    <property type="component" value="Unassembled WGS sequence"/>
</dbReference>
<feature type="region of interest" description="Disordered" evidence="2">
    <location>
        <begin position="43"/>
        <end position="100"/>
    </location>
</feature>
<dbReference type="AlphaFoldDB" id="A0A1Y1IKV2"/>
<sequence>MFPYPYAFSGVPPPFVAPAHQQTALAPQPVVYNMLPPVMPPTPPVAPPPVQTGHQGAYNQPNFPGPLPGRWGPDVDQQRGPPGPPNQYYQTPAPMDFREQQPYPEWGRYETHMEAPQRQYPPRQFGDHPTSGRGGPNRGLRPNQPGYRPPNRKPYDHPGQPASRSERRPPGPATVLRQITMPFFHNADGLAVQLCVSTAKGQQCHTPSCAHSHEPKERRPCMLFHSKTGKCTDGDRCLLGHREAKDTWLVSKAVKRTRAINTEYAPATGGAAATQLHVAPTPPAPVHVAPAAAVAAAGAAAPPATVPAVVPQHPGEAAAAAVPAVDFQELARRNELTGAKDEVARLTQITEELKNEFKTQSAQLLTLQGHLGTMEAENKTLREENERGKPSSDFTKKKDVIRLLHSCERS</sequence>
<keyword evidence="1" id="KW-0479">Metal-binding</keyword>
<feature type="region of interest" description="Disordered" evidence="2">
    <location>
        <begin position="115"/>
        <end position="173"/>
    </location>
</feature>
<protein>
    <recommendedName>
        <fullName evidence="3">C3H1-type domain-containing protein</fullName>
    </recommendedName>
</protein>
<organism evidence="4 5">
    <name type="scientific">Klebsormidium nitens</name>
    <name type="common">Green alga</name>
    <name type="synonym">Ulothrix nitens</name>
    <dbReference type="NCBI Taxonomy" id="105231"/>
    <lineage>
        <taxon>Eukaryota</taxon>
        <taxon>Viridiplantae</taxon>
        <taxon>Streptophyta</taxon>
        <taxon>Klebsormidiophyceae</taxon>
        <taxon>Klebsormidiales</taxon>
        <taxon>Klebsormidiaceae</taxon>
        <taxon>Klebsormidium</taxon>
    </lineage>
</organism>
<dbReference type="PROSITE" id="PS50103">
    <property type="entry name" value="ZF_C3H1"/>
    <property type="match status" value="1"/>
</dbReference>
<evidence type="ECO:0000256" key="1">
    <source>
        <dbReference type="PROSITE-ProRule" id="PRU00723"/>
    </source>
</evidence>
<feature type="domain" description="C3H1-type" evidence="3">
    <location>
        <begin position="215"/>
        <end position="244"/>
    </location>
</feature>
<name>A0A1Y1IKV2_KLENI</name>
<proteinExistence type="predicted"/>
<feature type="compositionally biased region" description="Basic and acidic residues" evidence="2">
    <location>
        <begin position="376"/>
        <end position="397"/>
    </location>
</feature>
<feature type="region of interest" description="Disordered" evidence="2">
    <location>
        <begin position="375"/>
        <end position="397"/>
    </location>
</feature>
<keyword evidence="1" id="KW-0863">Zinc-finger</keyword>
<evidence type="ECO:0000259" key="3">
    <source>
        <dbReference type="PROSITE" id="PS50103"/>
    </source>
</evidence>
<dbReference type="GO" id="GO:0008270">
    <property type="term" value="F:zinc ion binding"/>
    <property type="evidence" value="ECO:0007669"/>
    <property type="project" value="UniProtKB-KW"/>
</dbReference>
<accession>A0A1Y1IKV2</accession>
<keyword evidence="1" id="KW-0862">Zinc</keyword>
<feature type="zinc finger region" description="C3H1-type" evidence="1">
    <location>
        <begin position="215"/>
        <end position="244"/>
    </location>
</feature>
<dbReference type="EMBL" id="DF237632">
    <property type="protein sequence ID" value="GAQ90772.1"/>
    <property type="molecule type" value="Genomic_DNA"/>
</dbReference>
<keyword evidence="5" id="KW-1185">Reference proteome</keyword>
<gene>
    <name evidence="4" type="ORF">KFL_006830010</name>
</gene>
<reference evidence="4 5" key="1">
    <citation type="journal article" date="2014" name="Nat. Commun.">
        <title>Klebsormidium flaccidum genome reveals primary factors for plant terrestrial adaptation.</title>
        <authorList>
            <person name="Hori K."/>
            <person name="Maruyama F."/>
            <person name="Fujisawa T."/>
            <person name="Togashi T."/>
            <person name="Yamamoto N."/>
            <person name="Seo M."/>
            <person name="Sato S."/>
            <person name="Yamada T."/>
            <person name="Mori H."/>
            <person name="Tajima N."/>
            <person name="Moriyama T."/>
            <person name="Ikeuchi M."/>
            <person name="Watanabe M."/>
            <person name="Wada H."/>
            <person name="Kobayashi K."/>
            <person name="Saito M."/>
            <person name="Masuda T."/>
            <person name="Sasaki-Sekimoto Y."/>
            <person name="Mashiguchi K."/>
            <person name="Awai K."/>
            <person name="Shimojima M."/>
            <person name="Masuda S."/>
            <person name="Iwai M."/>
            <person name="Nobusawa T."/>
            <person name="Narise T."/>
            <person name="Kondo S."/>
            <person name="Saito H."/>
            <person name="Sato R."/>
            <person name="Murakawa M."/>
            <person name="Ihara Y."/>
            <person name="Oshima-Yamada Y."/>
            <person name="Ohtaka K."/>
            <person name="Satoh M."/>
            <person name="Sonobe K."/>
            <person name="Ishii M."/>
            <person name="Ohtani R."/>
            <person name="Kanamori-Sato M."/>
            <person name="Honoki R."/>
            <person name="Miyazaki D."/>
            <person name="Mochizuki H."/>
            <person name="Umetsu J."/>
            <person name="Higashi K."/>
            <person name="Shibata D."/>
            <person name="Kamiya Y."/>
            <person name="Sato N."/>
            <person name="Nakamura Y."/>
            <person name="Tabata S."/>
            <person name="Ida S."/>
            <person name="Kurokawa K."/>
            <person name="Ohta H."/>
        </authorList>
    </citation>
    <scope>NUCLEOTIDE SEQUENCE [LARGE SCALE GENOMIC DNA]</scope>
    <source>
        <strain evidence="4 5">NIES-2285</strain>
    </source>
</reference>
<evidence type="ECO:0000313" key="5">
    <source>
        <dbReference type="Proteomes" id="UP000054558"/>
    </source>
</evidence>
<evidence type="ECO:0000256" key="2">
    <source>
        <dbReference type="SAM" id="MobiDB-lite"/>
    </source>
</evidence>